<dbReference type="GO" id="GO:0006857">
    <property type="term" value="P:oligopeptide transport"/>
    <property type="evidence" value="ECO:0007669"/>
    <property type="project" value="InterPro"/>
</dbReference>
<sequence length="735" mass="79845">MRDEARMSSPRPPVGPPLKYPRGAFFILAGYLLERFVYYGLFGGAVFYMQRMLGFSSSSASTVKAVMEGLIYLAPIAGAILADTYLGKARTVFIMCCCYTVGALIYSLSSATPIMASVDAAKVTGISGLLVLGIAAGLMKAVYSSLGADQFKVPEQREQQQRFFYAFYWMINAGAFLGQFMTAQLRDTVQCFGDDCYLLPYLILVGFMAVSTTIFALAKAPNAPPLNPQEGPGTSSAPMLLRAMRCVTHAVRRKWDGADDKAAHWVDRARDRFDGDLIRDVKITLRVLLLFCTYPLFWALFYQTSTGMIFQAKRLDGRVGESYRIPPEMSSTINPLLILTLIPLFDQVIYPLLGRLGVLTSTTSRMIAGMAFAVSSFIVYALVNMSVEQTLIPSTHARLHVYNALPCEAALHLPPELHLVDEAGERMAKKELMIPLAGQVALPEVEVGGAAQKVEVQVSKSCAAGGDLTPVQVVLLGAHESSLVLTAAGPRPLAPSLEYLKNEDAEAKVRVIVVEGDVAEVTLKYETQEEKFPITDGLSEFQILSPKPYEVMVGGAGVVGAANVFQDGVYDVVVLGGAGEDEGVRVFPMTAPSSVHMGWLFPQYFLLTVGEVLFSVSGMDFAYSEAPAAMKSILQAANLFTITVGLWLFAGLKAISSATRAFEHRASHEALLYAGLMAANTIIFTLLLRWYNSVPKEDALEEKGEERKDAEKRAEAGATAKDAHDNPGFVEDHAV</sequence>
<feature type="transmembrane region" description="Helical" evidence="9">
    <location>
        <begin position="365"/>
        <end position="383"/>
    </location>
</feature>
<name>A0A423SPR2_PENVA</name>
<feature type="region of interest" description="Disordered" evidence="8">
    <location>
        <begin position="699"/>
        <end position="735"/>
    </location>
</feature>
<feature type="transmembrane region" description="Helical" evidence="9">
    <location>
        <begin position="670"/>
        <end position="691"/>
    </location>
</feature>
<feature type="transmembrane region" description="Helical" evidence="9">
    <location>
        <begin position="604"/>
        <end position="623"/>
    </location>
</feature>
<feature type="transmembrane region" description="Helical" evidence="9">
    <location>
        <begin position="283"/>
        <end position="302"/>
    </location>
</feature>
<evidence type="ECO:0000256" key="9">
    <source>
        <dbReference type="SAM" id="Phobius"/>
    </source>
</evidence>
<accession>A0A423SPR2</accession>
<evidence type="ECO:0000313" key="10">
    <source>
        <dbReference type="EMBL" id="ROT66171.1"/>
    </source>
</evidence>
<evidence type="ECO:0000256" key="7">
    <source>
        <dbReference type="RuleBase" id="RU003755"/>
    </source>
</evidence>
<dbReference type="Pfam" id="PF00854">
    <property type="entry name" value="PTR2"/>
    <property type="match status" value="2"/>
</dbReference>
<dbReference type="InterPro" id="IPR000109">
    <property type="entry name" value="POT_fam"/>
</dbReference>
<keyword evidence="6 9" id="KW-0472">Membrane</keyword>
<dbReference type="EMBL" id="QCYY01002983">
    <property type="protein sequence ID" value="ROT66171.1"/>
    <property type="molecule type" value="Genomic_DNA"/>
</dbReference>
<feature type="transmembrane region" description="Helical" evidence="9">
    <location>
        <begin position="123"/>
        <end position="143"/>
    </location>
</feature>
<evidence type="ECO:0000256" key="3">
    <source>
        <dbReference type="ARBA" id="ARBA00022692"/>
    </source>
</evidence>
<dbReference type="OrthoDB" id="8904098at2759"/>
<feature type="transmembrane region" description="Helical" evidence="9">
    <location>
        <begin position="163"/>
        <end position="185"/>
    </location>
</feature>
<dbReference type="SUPFAM" id="SSF103473">
    <property type="entry name" value="MFS general substrate transporter"/>
    <property type="match status" value="1"/>
</dbReference>
<protein>
    <submittedName>
        <fullName evidence="10">Putative peptide transporter family 1-like isoform X1</fullName>
    </submittedName>
</protein>
<evidence type="ECO:0000256" key="4">
    <source>
        <dbReference type="ARBA" id="ARBA00022856"/>
    </source>
</evidence>
<reference evidence="10 11" key="1">
    <citation type="submission" date="2018-04" db="EMBL/GenBank/DDBJ databases">
        <authorList>
            <person name="Zhang X."/>
            <person name="Yuan J."/>
            <person name="Li F."/>
            <person name="Xiang J."/>
        </authorList>
    </citation>
    <scope>NUCLEOTIDE SEQUENCE [LARGE SCALE GENOMIC DNA]</scope>
    <source>
        <tissue evidence="10">Muscle</tissue>
    </source>
</reference>
<keyword evidence="3 7" id="KW-0812">Transmembrane</keyword>
<keyword evidence="4" id="KW-0653">Protein transport</keyword>
<gene>
    <name evidence="10" type="ORF">C7M84_015823</name>
</gene>
<feature type="transmembrane region" description="Helical" evidence="9">
    <location>
        <begin position="629"/>
        <end position="649"/>
    </location>
</feature>
<evidence type="ECO:0000256" key="1">
    <source>
        <dbReference type="ARBA" id="ARBA00004141"/>
    </source>
</evidence>
<organism evidence="10 11">
    <name type="scientific">Penaeus vannamei</name>
    <name type="common">Whiteleg shrimp</name>
    <name type="synonym">Litopenaeus vannamei</name>
    <dbReference type="NCBI Taxonomy" id="6689"/>
    <lineage>
        <taxon>Eukaryota</taxon>
        <taxon>Metazoa</taxon>
        <taxon>Ecdysozoa</taxon>
        <taxon>Arthropoda</taxon>
        <taxon>Crustacea</taxon>
        <taxon>Multicrustacea</taxon>
        <taxon>Malacostraca</taxon>
        <taxon>Eumalacostraca</taxon>
        <taxon>Eucarida</taxon>
        <taxon>Decapoda</taxon>
        <taxon>Dendrobranchiata</taxon>
        <taxon>Penaeoidea</taxon>
        <taxon>Penaeidae</taxon>
        <taxon>Penaeus</taxon>
    </lineage>
</organism>
<dbReference type="PROSITE" id="PS01023">
    <property type="entry name" value="PTR2_2"/>
    <property type="match status" value="1"/>
</dbReference>
<reference evidence="10 11" key="2">
    <citation type="submission" date="2019-01" db="EMBL/GenBank/DDBJ databases">
        <title>The decoding of complex shrimp genome reveals the adaptation for benthos swimmer, frequently molting mechanism and breeding impact on genome.</title>
        <authorList>
            <person name="Sun Y."/>
            <person name="Gao Y."/>
            <person name="Yu Y."/>
        </authorList>
    </citation>
    <scope>NUCLEOTIDE SEQUENCE [LARGE SCALE GENOMIC DNA]</scope>
    <source>
        <tissue evidence="10">Muscle</tissue>
    </source>
</reference>
<evidence type="ECO:0000256" key="6">
    <source>
        <dbReference type="ARBA" id="ARBA00023136"/>
    </source>
</evidence>
<feature type="transmembrane region" description="Helical" evidence="9">
    <location>
        <begin position="69"/>
        <end position="86"/>
    </location>
</feature>
<dbReference type="InterPro" id="IPR036259">
    <property type="entry name" value="MFS_trans_sf"/>
</dbReference>
<dbReference type="GO" id="GO:0016020">
    <property type="term" value="C:membrane"/>
    <property type="evidence" value="ECO:0007669"/>
    <property type="project" value="UniProtKB-SubCell"/>
</dbReference>
<comment type="similarity">
    <text evidence="2 7">Belongs to the major facilitator superfamily. Proton-dependent oligopeptide transporter (POT/PTR) (TC 2.A.17) family.</text>
</comment>
<dbReference type="Proteomes" id="UP000283509">
    <property type="component" value="Unassembled WGS sequence"/>
</dbReference>
<dbReference type="Gene3D" id="1.20.1250.20">
    <property type="entry name" value="MFS general substrate transporter like domains"/>
    <property type="match status" value="2"/>
</dbReference>
<feature type="transmembrane region" description="Helical" evidence="9">
    <location>
        <begin position="197"/>
        <end position="218"/>
    </location>
</feature>
<evidence type="ECO:0000256" key="2">
    <source>
        <dbReference type="ARBA" id="ARBA00005982"/>
    </source>
</evidence>
<feature type="transmembrane region" description="Helical" evidence="9">
    <location>
        <begin position="92"/>
        <end position="111"/>
    </location>
</feature>
<evidence type="ECO:0000313" key="11">
    <source>
        <dbReference type="Proteomes" id="UP000283509"/>
    </source>
</evidence>
<keyword evidence="11" id="KW-1185">Reference proteome</keyword>
<comment type="caution">
    <text evidence="10">The sequence shown here is derived from an EMBL/GenBank/DDBJ whole genome shotgun (WGS) entry which is preliminary data.</text>
</comment>
<comment type="subcellular location">
    <subcellularLocation>
        <location evidence="1 7">Membrane</location>
        <topology evidence="1 7">Multi-pass membrane protein</topology>
    </subcellularLocation>
</comment>
<feature type="transmembrane region" description="Helical" evidence="9">
    <location>
        <begin position="24"/>
        <end position="48"/>
    </location>
</feature>
<dbReference type="AlphaFoldDB" id="A0A423SPR2"/>
<dbReference type="GO" id="GO:0022857">
    <property type="term" value="F:transmembrane transporter activity"/>
    <property type="evidence" value="ECO:0007669"/>
    <property type="project" value="InterPro"/>
</dbReference>
<proteinExistence type="inferred from homology"/>
<dbReference type="InterPro" id="IPR018456">
    <property type="entry name" value="PTR2_symporter_CS"/>
</dbReference>
<dbReference type="STRING" id="6689.A0A423SPR2"/>
<keyword evidence="5 9" id="KW-1133">Transmembrane helix</keyword>
<evidence type="ECO:0000256" key="5">
    <source>
        <dbReference type="ARBA" id="ARBA00022989"/>
    </source>
</evidence>
<evidence type="ECO:0000256" key="8">
    <source>
        <dbReference type="SAM" id="MobiDB-lite"/>
    </source>
</evidence>
<dbReference type="PANTHER" id="PTHR11654">
    <property type="entry name" value="OLIGOPEPTIDE TRANSPORTER-RELATED"/>
    <property type="match status" value="1"/>
</dbReference>
<keyword evidence="7" id="KW-0813">Transport</keyword>
<keyword evidence="4" id="KW-0571">Peptide transport</keyword>